<dbReference type="Gene3D" id="3.20.20.70">
    <property type="entry name" value="Aldolase class I"/>
    <property type="match status" value="1"/>
</dbReference>
<evidence type="ECO:0000256" key="2">
    <source>
        <dbReference type="ARBA" id="ARBA00012755"/>
    </source>
</evidence>
<comment type="catalytic activity">
    <reaction evidence="1">
        <text>Hydrolysis of terminal, non-reducing alpha-D-galactose residues in alpha-D-galactosides, including galactose oligosaccharides, galactomannans and galactolipids.</text>
        <dbReference type="EC" id="3.2.1.22"/>
    </reaction>
</comment>
<dbReference type="PATRIC" id="fig|1280950.3.peg.1215"/>
<dbReference type="GO" id="GO:0004557">
    <property type="term" value="F:alpha-galactosidase activity"/>
    <property type="evidence" value="ECO:0007669"/>
    <property type="project" value="UniProtKB-EC"/>
</dbReference>
<dbReference type="STRING" id="1280950.HJO_06030"/>
<keyword evidence="4" id="KW-0326">Glycosidase</keyword>
<dbReference type="Pfam" id="PF02065">
    <property type="entry name" value="Melibiase"/>
    <property type="match status" value="1"/>
</dbReference>
<protein>
    <recommendedName>
        <fullName evidence="2">alpha-galactosidase</fullName>
        <ecNumber evidence="2">3.2.1.22</ecNumber>
    </recommendedName>
</protein>
<dbReference type="Gene3D" id="2.70.98.60">
    <property type="entry name" value="alpha-galactosidase from lactobacil brevis"/>
    <property type="match status" value="1"/>
</dbReference>
<dbReference type="EMBL" id="ARYK01000002">
    <property type="protein sequence ID" value="KCZ93391.1"/>
    <property type="molecule type" value="Genomic_DNA"/>
</dbReference>
<dbReference type="GO" id="GO:0016052">
    <property type="term" value="P:carbohydrate catabolic process"/>
    <property type="evidence" value="ECO:0007669"/>
    <property type="project" value="InterPro"/>
</dbReference>
<dbReference type="InterPro" id="IPR031704">
    <property type="entry name" value="Glyco_hydro_36_N"/>
</dbReference>
<keyword evidence="3" id="KW-0378">Hydrolase</keyword>
<dbReference type="InterPro" id="IPR017853">
    <property type="entry name" value="GH"/>
</dbReference>
<dbReference type="PANTHER" id="PTHR43053">
    <property type="entry name" value="GLYCOSIDASE FAMILY 31"/>
    <property type="match status" value="1"/>
</dbReference>
<dbReference type="FunFam" id="3.20.20.70:FF:000118">
    <property type="entry name" value="Alpha-galactosidase"/>
    <property type="match status" value="1"/>
</dbReference>
<dbReference type="SUPFAM" id="SSF51445">
    <property type="entry name" value="(Trans)glycosidases"/>
    <property type="match status" value="1"/>
</dbReference>
<evidence type="ECO:0000259" key="5">
    <source>
        <dbReference type="Pfam" id="PF16875"/>
    </source>
</evidence>
<gene>
    <name evidence="6" type="ORF">HJO_06030</name>
</gene>
<proteinExistence type="predicted"/>
<name>A0A059FS89_9PROT</name>
<evidence type="ECO:0000256" key="3">
    <source>
        <dbReference type="ARBA" id="ARBA00022801"/>
    </source>
</evidence>
<evidence type="ECO:0000313" key="6">
    <source>
        <dbReference type="EMBL" id="KCZ93391.1"/>
    </source>
</evidence>
<keyword evidence="7" id="KW-1185">Reference proteome</keyword>
<dbReference type="Pfam" id="PF16875">
    <property type="entry name" value="Glyco_hydro_36N"/>
    <property type="match status" value="1"/>
</dbReference>
<accession>A0A059FS89</accession>
<dbReference type="InterPro" id="IPR038417">
    <property type="entry name" value="Alpga-gal_N_sf"/>
</dbReference>
<evidence type="ECO:0000256" key="1">
    <source>
        <dbReference type="ARBA" id="ARBA00001255"/>
    </source>
</evidence>
<sequence length="708" mass="77256">MIEAHAVLTVARYWDIVMKSSSISGGGLTCAVAWTPESGFRLAFLGPDEADDGAIRLRLEKLPASPDIVPGASLMAQRGTGYAGVGLLDAVCLPERFAVRLLPSGMRKVSDTLLVLEAADPACNIRAETSLEISDGVLTVSTCIFNEGSGNVDVHRCAAGLLPLDDWSSDVILSFGAWAREGHMSRIPIESGRIQSVSRLGRTGFDGSPAMLVCERSAGADNGRALCAHLAWSGSHSVSVERLPDGSAELCAEALYEPGEIQISTGGRFTTPKLIVAVAGNGFQELSNRLHAFARTRSRRVSRPVHFNTWEACYFDFDSDSLRKLATQAAEIGAERFVLDDGWFIGRRDDSSSLGDWEPDTERFPDGLGPLISYVHSLGMTFGLWVEPEMVSRNSALYRAHPEWVLGYPDADAPTGRNQLVLDLSNPDVQDYLFVTLSKCLDVGGIEYLKWDCNRELYPAAIDGRFCAHLHTLGVYALMDRLQARFPELEIESCASGGGRIDFGILPRVTRFWASDATDALDRIRINQALSRYVPVEMIGSHVGPSPNHITGRVFSIRFRALVAMFGHFGLELDPSALSDKDKIALADAVEVYKRFRGWMHSGRIRTLPTADKHLDVTVLESADAENVLVRVLRTGMSARPLHARIVLPELQSGSAYAVSEVAFDGGPDSMIGHFSAEALTWSGLDMDPQKPNQGRLFYLSRLEPGRS</sequence>
<dbReference type="PRINTS" id="PR00743">
    <property type="entry name" value="GLHYDRLASE36"/>
</dbReference>
<evidence type="ECO:0000313" key="7">
    <source>
        <dbReference type="Proteomes" id="UP000025171"/>
    </source>
</evidence>
<dbReference type="AlphaFoldDB" id="A0A059FS89"/>
<dbReference type="Proteomes" id="UP000025171">
    <property type="component" value="Unassembled WGS sequence"/>
</dbReference>
<dbReference type="CDD" id="cd14791">
    <property type="entry name" value="GH36"/>
    <property type="match status" value="1"/>
</dbReference>
<dbReference type="eggNOG" id="COG3345">
    <property type="taxonomic scope" value="Bacteria"/>
</dbReference>
<organism evidence="6 7">
    <name type="scientific">Hyphomonas johnsonii MHS-2</name>
    <dbReference type="NCBI Taxonomy" id="1280950"/>
    <lineage>
        <taxon>Bacteria</taxon>
        <taxon>Pseudomonadati</taxon>
        <taxon>Pseudomonadota</taxon>
        <taxon>Alphaproteobacteria</taxon>
        <taxon>Hyphomonadales</taxon>
        <taxon>Hyphomonadaceae</taxon>
        <taxon>Hyphomonas</taxon>
    </lineage>
</organism>
<evidence type="ECO:0000256" key="4">
    <source>
        <dbReference type="ARBA" id="ARBA00023295"/>
    </source>
</evidence>
<dbReference type="EC" id="3.2.1.22" evidence="2"/>
<dbReference type="InterPro" id="IPR002252">
    <property type="entry name" value="Glyco_hydro_36"/>
</dbReference>
<dbReference type="InterPro" id="IPR050985">
    <property type="entry name" value="Alpha-glycosidase_related"/>
</dbReference>
<reference evidence="6 7" key="1">
    <citation type="journal article" date="2014" name="Antonie Van Leeuwenhoek">
        <title>Hyphomonas beringensis sp. nov. and Hyphomonas chukchiensis sp. nov., isolated from surface seawater of the Bering Sea and Chukchi Sea.</title>
        <authorList>
            <person name="Li C."/>
            <person name="Lai Q."/>
            <person name="Li G."/>
            <person name="Dong C."/>
            <person name="Wang J."/>
            <person name="Liao Y."/>
            <person name="Shao Z."/>
        </authorList>
    </citation>
    <scope>NUCLEOTIDE SEQUENCE [LARGE SCALE GENOMIC DNA]</scope>
    <source>
        <strain evidence="6 7">MHS-2</strain>
    </source>
</reference>
<comment type="caution">
    <text evidence="6">The sequence shown here is derived from an EMBL/GenBank/DDBJ whole genome shotgun (WGS) entry which is preliminary data.</text>
</comment>
<feature type="domain" description="Glycosyl hydrolase family 36 N-terminal" evidence="5">
    <location>
        <begin position="101"/>
        <end position="248"/>
    </location>
</feature>
<dbReference type="PANTHER" id="PTHR43053:SF3">
    <property type="entry name" value="ALPHA-GALACTOSIDASE C-RELATED"/>
    <property type="match status" value="1"/>
</dbReference>
<dbReference type="InterPro" id="IPR013785">
    <property type="entry name" value="Aldolase_TIM"/>
</dbReference>